<dbReference type="InterPro" id="IPR005119">
    <property type="entry name" value="LysR_subst-bd"/>
</dbReference>
<dbReference type="InterPro" id="IPR036390">
    <property type="entry name" value="WH_DNA-bd_sf"/>
</dbReference>
<protein>
    <submittedName>
        <fullName evidence="6">LysR substrate-binding domain-containing protein</fullName>
    </submittedName>
</protein>
<dbReference type="PRINTS" id="PR00039">
    <property type="entry name" value="HTHLYSR"/>
</dbReference>
<comment type="caution">
    <text evidence="6">The sequence shown here is derived from an EMBL/GenBank/DDBJ whole genome shotgun (WGS) entry which is preliminary data.</text>
</comment>
<keyword evidence="2" id="KW-0805">Transcription regulation</keyword>
<evidence type="ECO:0000256" key="4">
    <source>
        <dbReference type="ARBA" id="ARBA00023163"/>
    </source>
</evidence>
<dbReference type="InterPro" id="IPR000847">
    <property type="entry name" value="LysR_HTH_N"/>
</dbReference>
<dbReference type="SUPFAM" id="SSF46785">
    <property type="entry name" value="Winged helix' DNA-binding domain"/>
    <property type="match status" value="1"/>
</dbReference>
<dbReference type="InterPro" id="IPR050950">
    <property type="entry name" value="HTH-type_LysR_regulators"/>
</dbReference>
<dbReference type="PROSITE" id="PS50931">
    <property type="entry name" value="HTH_LYSR"/>
    <property type="match status" value="1"/>
</dbReference>
<evidence type="ECO:0000313" key="6">
    <source>
        <dbReference type="EMBL" id="MDZ5461658.1"/>
    </source>
</evidence>
<dbReference type="Gene3D" id="1.10.10.10">
    <property type="entry name" value="Winged helix-like DNA-binding domain superfamily/Winged helix DNA-binding domain"/>
    <property type="match status" value="1"/>
</dbReference>
<proteinExistence type="inferred from homology"/>
<organism evidence="6 7">
    <name type="scientific">Azohydromonas lata</name>
    <dbReference type="NCBI Taxonomy" id="45677"/>
    <lineage>
        <taxon>Bacteria</taxon>
        <taxon>Pseudomonadati</taxon>
        <taxon>Pseudomonadota</taxon>
        <taxon>Betaproteobacteria</taxon>
        <taxon>Burkholderiales</taxon>
        <taxon>Sphaerotilaceae</taxon>
        <taxon>Azohydromonas</taxon>
    </lineage>
</organism>
<dbReference type="Proteomes" id="UP001293718">
    <property type="component" value="Unassembled WGS sequence"/>
</dbReference>
<keyword evidence="3" id="KW-0238">DNA-binding</keyword>
<dbReference type="PANTHER" id="PTHR30419">
    <property type="entry name" value="HTH-TYPE TRANSCRIPTIONAL REGULATOR YBHD"/>
    <property type="match status" value="1"/>
</dbReference>
<evidence type="ECO:0000256" key="1">
    <source>
        <dbReference type="ARBA" id="ARBA00009437"/>
    </source>
</evidence>
<feature type="domain" description="HTH lysR-type" evidence="5">
    <location>
        <begin position="20"/>
        <end position="77"/>
    </location>
</feature>
<dbReference type="SUPFAM" id="SSF53850">
    <property type="entry name" value="Periplasmic binding protein-like II"/>
    <property type="match status" value="1"/>
</dbReference>
<name>A0ABU5IS15_9BURK</name>
<dbReference type="Gene3D" id="3.40.190.290">
    <property type="match status" value="1"/>
</dbReference>
<reference evidence="6 7" key="1">
    <citation type="submission" date="2023-11" db="EMBL/GenBank/DDBJ databases">
        <title>Draft genome of Azohydromonas lata strain H1 (DSM1123), a polyhydroxyalkanoate producer.</title>
        <authorList>
            <person name="Traversa D."/>
            <person name="D'Addabbo P."/>
            <person name="Pazzani C."/>
            <person name="Manzari C."/>
            <person name="Chiara M."/>
            <person name="Scrascia M."/>
        </authorList>
    </citation>
    <scope>NUCLEOTIDE SEQUENCE [LARGE SCALE GENOMIC DNA]</scope>
    <source>
        <strain evidence="6 7">H1</strain>
    </source>
</reference>
<evidence type="ECO:0000256" key="3">
    <source>
        <dbReference type="ARBA" id="ARBA00023125"/>
    </source>
</evidence>
<gene>
    <name evidence="6" type="ORF">SM757_34300</name>
</gene>
<keyword evidence="7" id="KW-1185">Reference proteome</keyword>
<accession>A0ABU5IS15</accession>
<comment type="similarity">
    <text evidence="1">Belongs to the LysR transcriptional regulatory family.</text>
</comment>
<keyword evidence="4" id="KW-0804">Transcription</keyword>
<dbReference type="InterPro" id="IPR036388">
    <property type="entry name" value="WH-like_DNA-bd_sf"/>
</dbReference>
<dbReference type="RefSeq" id="WP_322468759.1">
    <property type="nucleotide sequence ID" value="NZ_JAXOJX010000136.1"/>
</dbReference>
<dbReference type="PANTHER" id="PTHR30419:SF8">
    <property type="entry name" value="NITROGEN ASSIMILATION TRANSCRIPTIONAL ACTIVATOR-RELATED"/>
    <property type="match status" value="1"/>
</dbReference>
<evidence type="ECO:0000256" key="2">
    <source>
        <dbReference type="ARBA" id="ARBA00023015"/>
    </source>
</evidence>
<dbReference type="Pfam" id="PF03466">
    <property type="entry name" value="LysR_substrate"/>
    <property type="match status" value="1"/>
</dbReference>
<dbReference type="Pfam" id="PF00126">
    <property type="entry name" value="HTH_1"/>
    <property type="match status" value="1"/>
</dbReference>
<evidence type="ECO:0000259" key="5">
    <source>
        <dbReference type="PROSITE" id="PS50931"/>
    </source>
</evidence>
<dbReference type="EMBL" id="JAXOJX010000136">
    <property type="protein sequence ID" value="MDZ5461658.1"/>
    <property type="molecule type" value="Genomic_DNA"/>
</dbReference>
<evidence type="ECO:0000313" key="7">
    <source>
        <dbReference type="Proteomes" id="UP001293718"/>
    </source>
</evidence>
<sequence length="322" mass="36004">MTFSSDSGKPLNLAHACARLRFRHLQFLDALGQTRNLRLAAERMHITQPAATKVLADIEEILGSRLFERLSRGVRPNELGLFTLRYASDVLGGQRKFVEEFNALRAGGHGYLTVGAISGSSGNLLPAAVAEMQRQRPLLVLLILEQSSNQLAQWLAKRKIDVMLGRLTDPDQSVQFHYERLMDERLHVVGGPHHPLRLEQSVEARELANWPWILYPPGTAIRKVSDDIFTRAGLLPTAGVVLTPSFLFSMELMQSTNMLTLVPTALADKYVSKGLLARISTDLPVRMPDYGVVTRRDETPSPAAQAFIQVLREQARRFDMDK</sequence>